<dbReference type="InterPro" id="IPR036688">
    <property type="entry name" value="MoeA_C_domain_IV_sf"/>
</dbReference>
<evidence type="ECO:0000313" key="9">
    <source>
        <dbReference type="Proteomes" id="UP000094609"/>
    </source>
</evidence>
<comment type="cofactor">
    <cofactor evidence="6">
        <name>Mg(2+)</name>
        <dbReference type="ChEBI" id="CHEBI:18420"/>
    </cofactor>
</comment>
<evidence type="ECO:0000256" key="6">
    <source>
        <dbReference type="RuleBase" id="RU365090"/>
    </source>
</evidence>
<dbReference type="InterPro" id="IPR005110">
    <property type="entry name" value="MoeA_linker/N"/>
</dbReference>
<dbReference type="InterPro" id="IPR008284">
    <property type="entry name" value="MoCF_biosynth_CS"/>
</dbReference>
<evidence type="ECO:0000313" key="8">
    <source>
        <dbReference type="EMBL" id="AOO65394.1"/>
    </source>
</evidence>
<keyword evidence="6" id="KW-0479">Metal-binding</keyword>
<dbReference type="Gene3D" id="3.90.105.10">
    <property type="entry name" value="Molybdopterin biosynthesis moea protein, domain 2"/>
    <property type="match status" value="1"/>
</dbReference>
<dbReference type="SMART" id="SM00852">
    <property type="entry name" value="MoCF_biosynth"/>
    <property type="match status" value="1"/>
</dbReference>
<dbReference type="EMBL" id="CP017111">
    <property type="protein sequence ID" value="AOO65394.1"/>
    <property type="molecule type" value="Genomic_DNA"/>
</dbReference>
<comment type="similarity">
    <text evidence="3 6">Belongs to the MoeA family.</text>
</comment>
<dbReference type="PANTHER" id="PTHR10192:SF5">
    <property type="entry name" value="GEPHYRIN"/>
    <property type="match status" value="1"/>
</dbReference>
<dbReference type="CDD" id="cd00887">
    <property type="entry name" value="MoeA"/>
    <property type="match status" value="1"/>
</dbReference>
<sequence length="398" mass="43432">MGNEHVVSFDEAMRLSENLARTKPHHEWVSVFEALGRTLACEITCKKNLPSYNNAALDGFAFKYQEGLSELAIKTTILAGSVVEPCLSTNECYKIMTGAKVPSDADTIIPFEDCLSYDDRNIVLSPNVKKGNALRLKGEEERVGASLLSEGTCLTSRDIALLASQGISMVEVYKKLSIAVFSTGDELKSPWENATEDEIYDINALSLIALLAEHGFVAHYCGVIPDHLDAATDYFARMKQYDVLVTSGGVSRGEADFVERALLKNGFEASFHGINIKPGKPTMMGKMGKTIVASMPGNPLAAYVNAFLFLIPLLKKLQGQKKFNFEPMYAQNAEPFKVKSGRVNLVLGTYLDGKFHVFGANKYGSGMVKPLVQSNALWISDESIGSVGENAPIAIFVF</sequence>
<dbReference type="Proteomes" id="UP000094609">
    <property type="component" value="Chromosome"/>
</dbReference>
<comment type="pathway">
    <text evidence="2 6">Cofactor biosynthesis; molybdopterin biosynthesis.</text>
</comment>
<evidence type="ECO:0000259" key="7">
    <source>
        <dbReference type="SMART" id="SM00852"/>
    </source>
</evidence>
<comment type="catalytic activity">
    <reaction evidence="5">
        <text>adenylyl-molybdopterin + molybdate = Mo-molybdopterin + AMP + H(+)</text>
        <dbReference type="Rhea" id="RHEA:35047"/>
        <dbReference type="ChEBI" id="CHEBI:15378"/>
        <dbReference type="ChEBI" id="CHEBI:36264"/>
        <dbReference type="ChEBI" id="CHEBI:62727"/>
        <dbReference type="ChEBI" id="CHEBI:71302"/>
        <dbReference type="ChEBI" id="CHEBI:456215"/>
        <dbReference type="EC" id="2.10.1.1"/>
    </reaction>
</comment>
<dbReference type="GO" id="GO:0005829">
    <property type="term" value="C:cytosol"/>
    <property type="evidence" value="ECO:0007669"/>
    <property type="project" value="TreeGrafter"/>
</dbReference>
<keyword evidence="4 6" id="KW-0501">Molybdenum cofactor biosynthesis</keyword>
<keyword evidence="9" id="KW-1185">Reference proteome</keyword>
<dbReference type="PROSITE" id="PS01079">
    <property type="entry name" value="MOCF_BIOSYNTHESIS_2"/>
    <property type="match status" value="1"/>
</dbReference>
<dbReference type="RefSeq" id="WP_084010821.1">
    <property type="nucleotide sequence ID" value="NZ_CP017111.1"/>
</dbReference>
<evidence type="ECO:0000256" key="5">
    <source>
        <dbReference type="ARBA" id="ARBA00047317"/>
    </source>
</evidence>
<dbReference type="PANTHER" id="PTHR10192">
    <property type="entry name" value="MOLYBDOPTERIN BIOSYNTHESIS PROTEIN"/>
    <property type="match status" value="1"/>
</dbReference>
<dbReference type="Gene3D" id="2.40.340.10">
    <property type="entry name" value="MoeA, C-terminal, domain IV"/>
    <property type="match status" value="1"/>
</dbReference>
<dbReference type="GO" id="GO:0006777">
    <property type="term" value="P:Mo-molybdopterin cofactor biosynthetic process"/>
    <property type="evidence" value="ECO:0007669"/>
    <property type="project" value="UniProtKB-UniRule"/>
</dbReference>
<feature type="domain" description="MoaB/Mog" evidence="7">
    <location>
        <begin position="179"/>
        <end position="316"/>
    </location>
</feature>
<protein>
    <recommendedName>
        <fullName evidence="6">Molybdopterin molybdenumtransferase</fullName>
        <ecNumber evidence="6">2.10.1.1</ecNumber>
    </recommendedName>
</protein>
<dbReference type="GO" id="GO:0046872">
    <property type="term" value="F:metal ion binding"/>
    <property type="evidence" value="ECO:0007669"/>
    <property type="project" value="UniProtKB-UniRule"/>
</dbReference>
<proteinExistence type="inferred from homology"/>
<keyword evidence="6" id="KW-0500">Molybdenum</keyword>
<dbReference type="AlphaFoldDB" id="A0A1D7TKF8"/>
<dbReference type="PATRIC" id="fig|1193502.14.peg.1646"/>
<accession>A0A1D7TKF8</accession>
<dbReference type="Pfam" id="PF03453">
    <property type="entry name" value="MoeA_N"/>
    <property type="match status" value="1"/>
</dbReference>
<dbReference type="STRING" id="1193502.SHALO_1622"/>
<organism evidence="8 9">
    <name type="scientific">Sulfurospirillum halorespirans DSM 13726</name>
    <dbReference type="NCBI Taxonomy" id="1193502"/>
    <lineage>
        <taxon>Bacteria</taxon>
        <taxon>Pseudomonadati</taxon>
        <taxon>Campylobacterota</taxon>
        <taxon>Epsilonproteobacteria</taxon>
        <taxon>Campylobacterales</taxon>
        <taxon>Sulfurospirillaceae</taxon>
        <taxon>Sulfurospirillum</taxon>
    </lineage>
</organism>
<evidence type="ECO:0000256" key="4">
    <source>
        <dbReference type="ARBA" id="ARBA00023150"/>
    </source>
</evidence>
<keyword evidence="6 8" id="KW-0808">Transferase</keyword>
<keyword evidence="6" id="KW-0460">Magnesium</keyword>
<dbReference type="SUPFAM" id="SSF53218">
    <property type="entry name" value="Molybdenum cofactor biosynthesis proteins"/>
    <property type="match status" value="1"/>
</dbReference>
<dbReference type="GO" id="GO:0061599">
    <property type="term" value="F:molybdopterin molybdotransferase activity"/>
    <property type="evidence" value="ECO:0007669"/>
    <property type="project" value="UniProtKB-UniRule"/>
</dbReference>
<dbReference type="Gene3D" id="3.40.980.10">
    <property type="entry name" value="MoaB/Mog-like domain"/>
    <property type="match status" value="1"/>
</dbReference>
<dbReference type="SUPFAM" id="SSF63867">
    <property type="entry name" value="MoeA C-terminal domain-like"/>
    <property type="match status" value="1"/>
</dbReference>
<dbReference type="NCBIfam" id="TIGR00177">
    <property type="entry name" value="molyb_syn"/>
    <property type="match status" value="1"/>
</dbReference>
<dbReference type="SUPFAM" id="SSF63882">
    <property type="entry name" value="MoeA N-terminal region -like"/>
    <property type="match status" value="1"/>
</dbReference>
<evidence type="ECO:0000256" key="1">
    <source>
        <dbReference type="ARBA" id="ARBA00002901"/>
    </source>
</evidence>
<comment type="function">
    <text evidence="1 6">Catalyzes the insertion of molybdate into adenylated molybdopterin with the concomitant release of AMP.</text>
</comment>
<dbReference type="InterPro" id="IPR001453">
    <property type="entry name" value="MoaB/Mog_dom"/>
</dbReference>
<evidence type="ECO:0000256" key="3">
    <source>
        <dbReference type="ARBA" id="ARBA00010763"/>
    </source>
</evidence>
<dbReference type="KEGG" id="shal:SHALO_1622"/>
<dbReference type="Pfam" id="PF00994">
    <property type="entry name" value="MoCF_biosynth"/>
    <property type="match status" value="1"/>
</dbReference>
<dbReference type="InterPro" id="IPR038987">
    <property type="entry name" value="MoeA-like"/>
</dbReference>
<dbReference type="Gene3D" id="2.170.190.11">
    <property type="entry name" value="Molybdopterin biosynthesis moea protein, domain 3"/>
    <property type="match status" value="1"/>
</dbReference>
<evidence type="ECO:0000256" key="2">
    <source>
        <dbReference type="ARBA" id="ARBA00005046"/>
    </source>
</evidence>
<dbReference type="UniPathway" id="UPA00344"/>
<name>A0A1D7TKF8_9BACT</name>
<dbReference type="InterPro" id="IPR036425">
    <property type="entry name" value="MoaB/Mog-like_dom_sf"/>
</dbReference>
<dbReference type="InterPro" id="IPR036135">
    <property type="entry name" value="MoeA_linker/N_sf"/>
</dbReference>
<reference evidence="9" key="1">
    <citation type="submission" date="2016-08" db="EMBL/GenBank/DDBJ databases">
        <title>Complete genome sequence of the organohalide-respiring Epsilonproteobacterium Sulfurospirillum halorespirans.</title>
        <authorList>
            <person name="Goris T."/>
            <person name="Zimmermann J."/>
            <person name="Schenz B."/>
            <person name="Lemos M."/>
            <person name="Hackermueller J."/>
            <person name="Diekert G."/>
        </authorList>
    </citation>
    <scope>NUCLEOTIDE SEQUENCE [LARGE SCALE GENOMIC DNA]</scope>
    <source>
        <strain>DSM 13726</strain>
        <strain evidence="9">PCE-M2</strain>
    </source>
</reference>
<gene>
    <name evidence="8" type="ORF">SHALO_1622</name>
</gene>
<dbReference type="EC" id="2.10.1.1" evidence="6"/>